<dbReference type="Proteomes" id="UP000198984">
    <property type="component" value="Unassembled WGS sequence"/>
</dbReference>
<dbReference type="STRING" id="573321.SAMN04488505_102311"/>
<sequence>MNQDKIITVTGTALNAKAGAVVRTEKGNYYIHELSSWPDSIYEKTVEVTGELSVIDHSQQSGKNAEGKWVQSMRGIQQIIQHAQWKVVPAAQ</sequence>
<proteinExistence type="predicted"/>
<evidence type="ECO:0000313" key="1">
    <source>
        <dbReference type="EMBL" id="SEL45676.1"/>
    </source>
</evidence>
<accession>A0A1H7QCR4</accession>
<organism evidence="1 2">
    <name type="scientific">Chitinophaga rupis</name>
    <dbReference type="NCBI Taxonomy" id="573321"/>
    <lineage>
        <taxon>Bacteria</taxon>
        <taxon>Pseudomonadati</taxon>
        <taxon>Bacteroidota</taxon>
        <taxon>Chitinophagia</taxon>
        <taxon>Chitinophagales</taxon>
        <taxon>Chitinophagaceae</taxon>
        <taxon>Chitinophaga</taxon>
    </lineage>
</organism>
<keyword evidence="2" id="KW-1185">Reference proteome</keyword>
<dbReference type="AlphaFoldDB" id="A0A1H7QCR4"/>
<evidence type="ECO:0000313" key="2">
    <source>
        <dbReference type="Proteomes" id="UP000198984"/>
    </source>
</evidence>
<dbReference type="RefSeq" id="WP_089909329.1">
    <property type="nucleotide sequence ID" value="NZ_FOBB01000002.1"/>
</dbReference>
<protein>
    <submittedName>
        <fullName evidence="1">Uncharacterized protein</fullName>
    </submittedName>
</protein>
<gene>
    <name evidence="1" type="ORF">SAMN04488505_102311</name>
</gene>
<reference evidence="1 2" key="1">
    <citation type="submission" date="2016-10" db="EMBL/GenBank/DDBJ databases">
        <authorList>
            <person name="de Groot N.N."/>
        </authorList>
    </citation>
    <scope>NUCLEOTIDE SEQUENCE [LARGE SCALE GENOMIC DNA]</scope>
    <source>
        <strain evidence="1 2">DSM 21039</strain>
    </source>
</reference>
<dbReference type="EMBL" id="FOBB01000002">
    <property type="protein sequence ID" value="SEL45676.1"/>
    <property type="molecule type" value="Genomic_DNA"/>
</dbReference>
<dbReference type="OrthoDB" id="9874567at2"/>
<name>A0A1H7QCR4_9BACT</name>